<dbReference type="PANTHER" id="PTHR34849">
    <property type="entry name" value="SSL5025 PROTEIN"/>
    <property type="match status" value="1"/>
</dbReference>
<dbReference type="Pfam" id="PF04255">
    <property type="entry name" value="DUF433"/>
    <property type="match status" value="1"/>
</dbReference>
<dbReference type="PANTHER" id="PTHR34849:SF3">
    <property type="entry name" value="SSR2962 PROTEIN"/>
    <property type="match status" value="1"/>
</dbReference>
<accession>A0ABX7WY66</accession>
<sequence>MSMVVSDPAILGGALVFKSTRVPVRNLFDYLLAGDSVKDFLEDFPTVSFEQIRYALQSHSSCQQPL</sequence>
<gene>
    <name evidence="1" type="ORF">J8380_10360</name>
</gene>
<protein>
    <submittedName>
        <fullName evidence="1">DUF433 domain-containing protein</fullName>
    </submittedName>
</protein>
<dbReference type="Gene3D" id="1.10.10.10">
    <property type="entry name" value="Winged helix-like DNA-binding domain superfamily/Winged helix DNA-binding domain"/>
    <property type="match status" value="1"/>
</dbReference>
<dbReference type="RefSeq" id="WP_210225581.1">
    <property type="nucleotide sequence ID" value="NZ_CP072800.1"/>
</dbReference>
<dbReference type="InterPro" id="IPR009057">
    <property type="entry name" value="Homeodomain-like_sf"/>
</dbReference>
<organism evidence="1 2">
    <name type="scientific">Candidatus Thiothrix anitrata</name>
    <dbReference type="NCBI Taxonomy" id="2823902"/>
    <lineage>
        <taxon>Bacteria</taxon>
        <taxon>Pseudomonadati</taxon>
        <taxon>Pseudomonadota</taxon>
        <taxon>Gammaproteobacteria</taxon>
        <taxon>Thiotrichales</taxon>
        <taxon>Thiotrichaceae</taxon>
        <taxon>Thiothrix</taxon>
    </lineage>
</organism>
<reference evidence="1 2" key="1">
    <citation type="submission" date="2021-04" db="EMBL/GenBank/DDBJ databases">
        <title>Genomics, taxonomy and metabolism of representatives of sulfur bacteria of the genus Thiothrix: Thiothrix fructosivorans QT, Thiothrix unzii A1T and three new species, Thiothrix subterranea sp. nov., Thiothrix litoralis sp. nov. and 'Candidatus Thiothrix anitrata' sp. nov.</title>
        <authorList>
            <person name="Ravin N.V."/>
            <person name="Smolyakov D."/>
            <person name="Rudenko T.S."/>
            <person name="Mardanov A.V."/>
            <person name="Beletsky A.V."/>
            <person name="Markov N.D."/>
            <person name="Fomenkov A.I."/>
            <person name="Roberts R.J."/>
            <person name="Karnachuk O.V."/>
            <person name="Novikov A."/>
            <person name="Grabovich M.Y."/>
        </authorList>
    </citation>
    <scope>NUCLEOTIDE SEQUENCE [LARGE SCALE GENOMIC DNA]</scope>
    <source>
        <strain evidence="1 2">A52</strain>
    </source>
</reference>
<dbReference type="InterPro" id="IPR007367">
    <property type="entry name" value="DUF433"/>
</dbReference>
<dbReference type="EMBL" id="CP072800">
    <property type="protein sequence ID" value="QTR48699.1"/>
    <property type="molecule type" value="Genomic_DNA"/>
</dbReference>
<evidence type="ECO:0000313" key="2">
    <source>
        <dbReference type="Proteomes" id="UP000672027"/>
    </source>
</evidence>
<proteinExistence type="predicted"/>
<name>A0ABX7WY66_9GAMM</name>
<dbReference type="InterPro" id="IPR036388">
    <property type="entry name" value="WH-like_DNA-bd_sf"/>
</dbReference>
<keyword evidence="2" id="KW-1185">Reference proteome</keyword>
<evidence type="ECO:0000313" key="1">
    <source>
        <dbReference type="EMBL" id="QTR48699.1"/>
    </source>
</evidence>
<dbReference type="SUPFAM" id="SSF46689">
    <property type="entry name" value="Homeodomain-like"/>
    <property type="match status" value="1"/>
</dbReference>
<dbReference type="Proteomes" id="UP000672027">
    <property type="component" value="Chromosome"/>
</dbReference>